<proteinExistence type="predicted"/>
<protein>
    <submittedName>
        <fullName evidence="1">Uncharacterized protein</fullName>
    </submittedName>
</protein>
<organism evidence="1 2">
    <name type="scientific">Ajellomyces capsulatus</name>
    <name type="common">Darling's disease fungus</name>
    <name type="synonym">Histoplasma capsulatum</name>
    <dbReference type="NCBI Taxonomy" id="5037"/>
    <lineage>
        <taxon>Eukaryota</taxon>
        <taxon>Fungi</taxon>
        <taxon>Dikarya</taxon>
        <taxon>Ascomycota</taxon>
        <taxon>Pezizomycotina</taxon>
        <taxon>Eurotiomycetes</taxon>
        <taxon>Eurotiomycetidae</taxon>
        <taxon>Onygenales</taxon>
        <taxon>Ajellomycetaceae</taxon>
        <taxon>Histoplasma</taxon>
    </lineage>
</organism>
<evidence type="ECO:0000313" key="1">
    <source>
        <dbReference type="EMBL" id="KAG5303170.1"/>
    </source>
</evidence>
<dbReference type="AlphaFoldDB" id="A0A8H8D601"/>
<dbReference type="VEuPathDB" id="FungiDB:I7I52_01078"/>
<accession>A0A8H8D601</accession>
<sequence length="102" mass="11833">MAKEGEEDRDRDGKNWWVECREVGKGRAFCQSFLPPPVFTWSIYIAIEERIGSSMQPPTAKGELEIGRWTAVRDTSIYISCRVFCARKESVCWIFPWTTNHS</sequence>
<reference evidence="1 2" key="1">
    <citation type="submission" date="2021-01" db="EMBL/GenBank/DDBJ databases">
        <title>Chromosome-level genome assembly of a human fungal pathogen reveals clustering of transcriptionally co-regulated genes.</title>
        <authorList>
            <person name="Voorhies M."/>
            <person name="Cohen S."/>
            <person name="Shea T.P."/>
            <person name="Petrus S."/>
            <person name="Munoz J.F."/>
            <person name="Poplawski S."/>
            <person name="Goldman W.E."/>
            <person name="Michael T."/>
            <person name="Cuomo C.A."/>
            <person name="Sil A."/>
            <person name="Beyhan S."/>
        </authorList>
    </citation>
    <scope>NUCLEOTIDE SEQUENCE [LARGE SCALE GENOMIC DNA]</scope>
    <source>
        <strain evidence="1 2">G184AR</strain>
    </source>
</reference>
<dbReference type="Proteomes" id="UP000670092">
    <property type="component" value="Unassembled WGS sequence"/>
</dbReference>
<comment type="caution">
    <text evidence="1">The sequence shown here is derived from an EMBL/GenBank/DDBJ whole genome shotgun (WGS) entry which is preliminary data.</text>
</comment>
<name>A0A8H8D601_AJECA</name>
<dbReference type="EMBL" id="JAEVHI010000001">
    <property type="protein sequence ID" value="KAG5303170.1"/>
    <property type="molecule type" value="Genomic_DNA"/>
</dbReference>
<evidence type="ECO:0000313" key="2">
    <source>
        <dbReference type="Proteomes" id="UP000670092"/>
    </source>
</evidence>
<gene>
    <name evidence="1" type="ORF">I7I52_01078</name>
</gene>